<proteinExistence type="predicted"/>
<dbReference type="EMBL" id="JBAHVJ010000002">
    <property type="protein sequence ID" value="MEJ4099115.1"/>
    <property type="molecule type" value="Genomic_DNA"/>
</dbReference>
<keyword evidence="3" id="KW-0482">Metalloprotease</keyword>
<gene>
    <name evidence="3" type="ORF">V5S96_01900</name>
</gene>
<organism evidence="3 4">
    <name type="scientific">Corynebacterium mastitidis</name>
    <dbReference type="NCBI Taxonomy" id="161890"/>
    <lineage>
        <taxon>Bacteria</taxon>
        <taxon>Bacillati</taxon>
        <taxon>Actinomycetota</taxon>
        <taxon>Actinomycetes</taxon>
        <taxon>Mycobacteriales</taxon>
        <taxon>Corynebacteriaceae</taxon>
        <taxon>Corynebacterium</taxon>
    </lineage>
</organism>
<name>A0ABU8NW64_9CORY</name>
<dbReference type="PANTHER" id="PTHR36844:SF1">
    <property type="entry name" value="PROTEASE PRSW"/>
    <property type="match status" value="1"/>
</dbReference>
<keyword evidence="2" id="KW-0472">Membrane</keyword>
<comment type="caution">
    <text evidence="3">The sequence shown here is derived from an EMBL/GenBank/DDBJ whole genome shotgun (WGS) entry which is preliminary data.</text>
</comment>
<sequence>MNRLSAISLGIATVLGLGAMAFQLLTALIISPVSLGIGAGLGLLYVLLVVLLLSRSPMWPRGAHLWVFPALVWGGGVSLGLATTVGLPVSEIPEKLGWDLVAASIGGAYPEEFSKALGVAIILLSFRRLNRPWHGLIVGAVVGLGFETIENLFYGLTGAILDPNSDAAGALGLWGLRLLAGPCLHIIFTGIAGWGIGVAFYTAEVSWAWRVSRALGWFLVAFGLHFSWNLLYGNEAAQIVNMIAVALVMYPLAVWLFIRGSRRARRDDTYAYTERPLRTVAEAVGGSRGGFGGAAPATAARSEQTSPR</sequence>
<keyword evidence="3" id="KW-0645">Protease</keyword>
<evidence type="ECO:0000256" key="1">
    <source>
        <dbReference type="SAM" id="MobiDB-lite"/>
    </source>
</evidence>
<feature type="transmembrane region" description="Helical" evidence="2">
    <location>
        <begin position="214"/>
        <end position="233"/>
    </location>
</feature>
<feature type="transmembrane region" description="Helical" evidence="2">
    <location>
        <begin position="239"/>
        <end position="258"/>
    </location>
</feature>
<dbReference type="Pfam" id="PF13367">
    <property type="entry name" value="PrsW-protease"/>
    <property type="match status" value="1"/>
</dbReference>
<feature type="region of interest" description="Disordered" evidence="1">
    <location>
        <begin position="287"/>
        <end position="308"/>
    </location>
</feature>
<protein>
    <submittedName>
        <fullName evidence="3">PrsW family intramembrane metalloprotease</fullName>
    </submittedName>
</protein>
<feature type="transmembrane region" description="Helical" evidence="2">
    <location>
        <begin position="65"/>
        <end position="87"/>
    </location>
</feature>
<reference evidence="3 4" key="1">
    <citation type="submission" date="2024-02" db="EMBL/GenBank/DDBJ databases">
        <title>Whole genome sequencing and characterization of Corynebacterium isolated from the ocular surface of dry eye disease sufferers.</title>
        <authorList>
            <person name="Naqvi M."/>
        </authorList>
    </citation>
    <scope>NUCLEOTIDE SEQUENCE [LARGE SCALE GENOMIC DNA]</scope>
    <source>
        <strain evidence="3 4">PCRF</strain>
    </source>
</reference>
<evidence type="ECO:0000313" key="4">
    <source>
        <dbReference type="Proteomes" id="UP001359781"/>
    </source>
</evidence>
<evidence type="ECO:0000256" key="2">
    <source>
        <dbReference type="SAM" id="Phobius"/>
    </source>
</evidence>
<feature type="transmembrane region" description="Helical" evidence="2">
    <location>
        <begin position="31"/>
        <end position="53"/>
    </location>
</feature>
<dbReference type="PANTHER" id="PTHR36844">
    <property type="entry name" value="PROTEASE PRSW"/>
    <property type="match status" value="1"/>
</dbReference>
<keyword evidence="2" id="KW-0812">Transmembrane</keyword>
<dbReference type="RefSeq" id="WP_337889696.1">
    <property type="nucleotide sequence ID" value="NZ_JBAHVI010000003.1"/>
</dbReference>
<dbReference type="InterPro" id="IPR026898">
    <property type="entry name" value="PrsW"/>
</dbReference>
<feature type="transmembrane region" description="Helical" evidence="2">
    <location>
        <begin position="133"/>
        <end position="154"/>
    </location>
</feature>
<evidence type="ECO:0000313" key="3">
    <source>
        <dbReference type="EMBL" id="MEJ4099115.1"/>
    </source>
</evidence>
<accession>A0ABU8NW64</accession>
<dbReference type="Proteomes" id="UP001359781">
    <property type="component" value="Unassembled WGS sequence"/>
</dbReference>
<keyword evidence="4" id="KW-1185">Reference proteome</keyword>
<feature type="transmembrane region" description="Helical" evidence="2">
    <location>
        <begin position="174"/>
        <end position="202"/>
    </location>
</feature>
<dbReference type="GO" id="GO:0008237">
    <property type="term" value="F:metallopeptidase activity"/>
    <property type="evidence" value="ECO:0007669"/>
    <property type="project" value="UniProtKB-KW"/>
</dbReference>
<keyword evidence="3" id="KW-0378">Hydrolase</keyword>
<feature type="transmembrane region" description="Helical" evidence="2">
    <location>
        <begin position="107"/>
        <end position="126"/>
    </location>
</feature>
<keyword evidence="2" id="KW-1133">Transmembrane helix</keyword>